<feature type="transmembrane region" description="Helical" evidence="1">
    <location>
        <begin position="6"/>
        <end position="24"/>
    </location>
</feature>
<dbReference type="AlphaFoldDB" id="A0A8T2S0Z3"/>
<dbReference type="Proteomes" id="UP000825935">
    <property type="component" value="Chromosome 23"/>
</dbReference>
<dbReference type="EMBL" id="CM035428">
    <property type="protein sequence ID" value="KAH7301790.1"/>
    <property type="molecule type" value="Genomic_DNA"/>
</dbReference>
<evidence type="ECO:0000313" key="2">
    <source>
        <dbReference type="EMBL" id="KAH7301791.1"/>
    </source>
</evidence>
<sequence>MRAERAIHAVNAEVVLLVLVKLVFLTGAEVRAVQKLLALHSYLCASIPNCYKVYLCVSATTIGWRDFFHSLFLFCTTSLLIFRPRPAYFRQTDPTDVLKAELVRNNRTEMKA</sequence>
<organism evidence="2 3">
    <name type="scientific">Ceratopteris richardii</name>
    <name type="common">Triangle waterfern</name>
    <dbReference type="NCBI Taxonomy" id="49495"/>
    <lineage>
        <taxon>Eukaryota</taxon>
        <taxon>Viridiplantae</taxon>
        <taxon>Streptophyta</taxon>
        <taxon>Embryophyta</taxon>
        <taxon>Tracheophyta</taxon>
        <taxon>Polypodiopsida</taxon>
        <taxon>Polypodiidae</taxon>
        <taxon>Polypodiales</taxon>
        <taxon>Pteridineae</taxon>
        <taxon>Pteridaceae</taxon>
        <taxon>Parkerioideae</taxon>
        <taxon>Ceratopteris</taxon>
    </lineage>
</organism>
<keyword evidence="1" id="KW-0812">Transmembrane</keyword>
<reference evidence="2 3" key="1">
    <citation type="submission" date="2021-08" db="EMBL/GenBank/DDBJ databases">
        <title>WGS assembly of Ceratopteris richardii.</title>
        <authorList>
            <person name="Marchant D.B."/>
            <person name="Chen G."/>
            <person name="Jenkins J."/>
            <person name="Shu S."/>
            <person name="Leebens-Mack J."/>
            <person name="Grimwood J."/>
            <person name="Schmutz J."/>
            <person name="Soltis P."/>
            <person name="Soltis D."/>
            <person name="Chen Z.-H."/>
        </authorList>
    </citation>
    <scope>NUCLEOTIDE SEQUENCE [LARGE SCALE GENOMIC DNA]</scope>
    <source>
        <strain evidence="2">Whitten #5841</strain>
        <tissue evidence="2">Leaf</tissue>
    </source>
</reference>
<accession>A0A8T2S0Z3</accession>
<comment type="caution">
    <text evidence="2">The sequence shown here is derived from an EMBL/GenBank/DDBJ whole genome shotgun (WGS) entry which is preliminary data.</text>
</comment>
<evidence type="ECO:0000256" key="1">
    <source>
        <dbReference type="SAM" id="Phobius"/>
    </source>
</evidence>
<keyword evidence="1" id="KW-1133">Transmembrane helix</keyword>
<keyword evidence="1" id="KW-0472">Membrane</keyword>
<keyword evidence="3" id="KW-1185">Reference proteome</keyword>
<gene>
    <name evidence="2" type="ORF">KP509_23G043300</name>
</gene>
<evidence type="ECO:0000313" key="3">
    <source>
        <dbReference type="Proteomes" id="UP000825935"/>
    </source>
</evidence>
<protein>
    <submittedName>
        <fullName evidence="2">Uncharacterized protein</fullName>
    </submittedName>
</protein>
<feature type="transmembrane region" description="Helical" evidence="1">
    <location>
        <begin position="67"/>
        <end position="82"/>
    </location>
</feature>
<proteinExistence type="predicted"/>
<dbReference type="EMBL" id="CM035428">
    <property type="protein sequence ID" value="KAH7301791.1"/>
    <property type="molecule type" value="Genomic_DNA"/>
</dbReference>
<name>A0A8T2S0Z3_CERRI</name>